<protein>
    <submittedName>
        <fullName evidence="2">Uncharacterized protein</fullName>
    </submittedName>
</protein>
<organism evidence="2 3">
    <name type="scientific">Mycena metata</name>
    <dbReference type="NCBI Taxonomy" id="1033252"/>
    <lineage>
        <taxon>Eukaryota</taxon>
        <taxon>Fungi</taxon>
        <taxon>Dikarya</taxon>
        <taxon>Basidiomycota</taxon>
        <taxon>Agaricomycotina</taxon>
        <taxon>Agaricomycetes</taxon>
        <taxon>Agaricomycetidae</taxon>
        <taxon>Agaricales</taxon>
        <taxon>Marasmiineae</taxon>
        <taxon>Mycenaceae</taxon>
        <taxon>Mycena</taxon>
    </lineage>
</organism>
<evidence type="ECO:0000313" key="2">
    <source>
        <dbReference type="EMBL" id="KAJ7728250.1"/>
    </source>
</evidence>
<reference evidence="2" key="1">
    <citation type="submission" date="2023-03" db="EMBL/GenBank/DDBJ databases">
        <title>Massive genome expansion in bonnet fungi (Mycena s.s.) driven by repeated elements and novel gene families across ecological guilds.</title>
        <authorList>
            <consortium name="Lawrence Berkeley National Laboratory"/>
            <person name="Harder C.B."/>
            <person name="Miyauchi S."/>
            <person name="Viragh M."/>
            <person name="Kuo A."/>
            <person name="Thoen E."/>
            <person name="Andreopoulos B."/>
            <person name="Lu D."/>
            <person name="Skrede I."/>
            <person name="Drula E."/>
            <person name="Henrissat B."/>
            <person name="Morin E."/>
            <person name="Kohler A."/>
            <person name="Barry K."/>
            <person name="LaButti K."/>
            <person name="Morin E."/>
            <person name="Salamov A."/>
            <person name="Lipzen A."/>
            <person name="Mereny Z."/>
            <person name="Hegedus B."/>
            <person name="Baldrian P."/>
            <person name="Stursova M."/>
            <person name="Weitz H."/>
            <person name="Taylor A."/>
            <person name="Grigoriev I.V."/>
            <person name="Nagy L.G."/>
            <person name="Martin F."/>
            <person name="Kauserud H."/>
        </authorList>
    </citation>
    <scope>NUCLEOTIDE SEQUENCE</scope>
    <source>
        <strain evidence="2">CBHHK182m</strain>
    </source>
</reference>
<keyword evidence="1" id="KW-0732">Signal</keyword>
<dbReference type="EMBL" id="JARKIB010000174">
    <property type="protein sequence ID" value="KAJ7728250.1"/>
    <property type="molecule type" value="Genomic_DNA"/>
</dbReference>
<dbReference type="Proteomes" id="UP001215598">
    <property type="component" value="Unassembled WGS sequence"/>
</dbReference>
<proteinExistence type="predicted"/>
<dbReference type="AlphaFoldDB" id="A0AAD7HTW4"/>
<accession>A0AAD7HTW4</accession>
<comment type="caution">
    <text evidence="2">The sequence shown here is derived from an EMBL/GenBank/DDBJ whole genome shotgun (WGS) entry which is preliminary data.</text>
</comment>
<sequence length="195" mass="21519">MITNQWLLCRVLLGLAWSACRLSSVISRESHNMSFRASSDSTRAHLLSLIIDVNAANGVVYSAKDDQGRTMDTVKIVQAPEGDYLAVYHTLRDDGRFHSAIATSTNLLDFTFSADFGAGSRYGLYRVYPELTSLAQPTNALLRGRRELRDGMGAGPKQSHCRTILCEPGKSSRGPLKIDFEARYPVPTKFSDFGP</sequence>
<feature type="signal peptide" evidence="1">
    <location>
        <begin position="1"/>
        <end position="27"/>
    </location>
</feature>
<evidence type="ECO:0000313" key="3">
    <source>
        <dbReference type="Proteomes" id="UP001215598"/>
    </source>
</evidence>
<name>A0AAD7HTW4_9AGAR</name>
<keyword evidence="3" id="KW-1185">Reference proteome</keyword>
<evidence type="ECO:0000256" key="1">
    <source>
        <dbReference type="SAM" id="SignalP"/>
    </source>
</evidence>
<gene>
    <name evidence="2" type="ORF">B0H16DRAFT_1589376</name>
</gene>
<feature type="chain" id="PRO_5042094834" evidence="1">
    <location>
        <begin position="28"/>
        <end position="195"/>
    </location>
</feature>